<dbReference type="SUPFAM" id="SSF48452">
    <property type="entry name" value="TPR-like"/>
    <property type="match status" value="1"/>
</dbReference>
<dbReference type="InterPro" id="IPR036388">
    <property type="entry name" value="WH-like_DNA-bd_sf"/>
</dbReference>
<evidence type="ECO:0000313" key="3">
    <source>
        <dbReference type="EMBL" id="MBE9067930.1"/>
    </source>
</evidence>
<feature type="region of interest" description="Disordered" evidence="1">
    <location>
        <begin position="260"/>
        <end position="282"/>
    </location>
</feature>
<dbReference type="Pfam" id="PF03704">
    <property type="entry name" value="BTAD"/>
    <property type="match status" value="1"/>
</dbReference>
<dbReference type="Gene3D" id="1.25.40.10">
    <property type="entry name" value="Tetratricopeptide repeat domain"/>
    <property type="match status" value="1"/>
</dbReference>
<gene>
    <name evidence="3" type="ORF">IQ260_14850</name>
</gene>
<comment type="caution">
    <text evidence="3">The sequence shown here is derived from an EMBL/GenBank/DDBJ whole genome shotgun (WGS) entry which is preliminary data.</text>
</comment>
<dbReference type="InterPro" id="IPR011990">
    <property type="entry name" value="TPR-like_helical_dom_sf"/>
</dbReference>
<dbReference type="AlphaFoldDB" id="A0A928ZUY0"/>
<dbReference type="SMART" id="SM01043">
    <property type="entry name" value="BTAD"/>
    <property type="match status" value="1"/>
</dbReference>
<dbReference type="Gene3D" id="1.10.10.10">
    <property type="entry name" value="Winged helix-like DNA-binding domain superfamily/Winged helix DNA-binding domain"/>
    <property type="match status" value="1"/>
</dbReference>
<evidence type="ECO:0000313" key="4">
    <source>
        <dbReference type="Proteomes" id="UP000615026"/>
    </source>
</evidence>
<feature type="compositionally biased region" description="Low complexity" evidence="1">
    <location>
        <begin position="269"/>
        <end position="279"/>
    </location>
</feature>
<dbReference type="InterPro" id="IPR051677">
    <property type="entry name" value="AfsR-DnrI-RedD_regulator"/>
</dbReference>
<dbReference type="InterPro" id="IPR027417">
    <property type="entry name" value="P-loop_NTPase"/>
</dbReference>
<dbReference type="GO" id="GO:0006355">
    <property type="term" value="P:regulation of DNA-templated transcription"/>
    <property type="evidence" value="ECO:0007669"/>
    <property type="project" value="InterPro"/>
</dbReference>
<dbReference type="EMBL" id="JADEXP010000128">
    <property type="protein sequence ID" value="MBE9067930.1"/>
    <property type="molecule type" value="Genomic_DNA"/>
</dbReference>
<keyword evidence="4" id="KW-1185">Reference proteome</keyword>
<reference evidence="3" key="1">
    <citation type="submission" date="2020-10" db="EMBL/GenBank/DDBJ databases">
        <authorList>
            <person name="Castelo-Branco R."/>
            <person name="Eusebio N."/>
            <person name="Adriana R."/>
            <person name="Vieira A."/>
            <person name="Brugerolle De Fraissinette N."/>
            <person name="Rezende De Castro R."/>
            <person name="Schneider M.P."/>
            <person name="Vasconcelos V."/>
            <person name="Leao P.N."/>
        </authorList>
    </citation>
    <scope>NUCLEOTIDE SEQUENCE</scope>
    <source>
        <strain evidence="3">LEGE 11479</strain>
    </source>
</reference>
<dbReference type="PANTHER" id="PTHR35807">
    <property type="entry name" value="TRANSCRIPTIONAL REGULATOR REDD-RELATED"/>
    <property type="match status" value="1"/>
</dbReference>
<dbReference type="InterPro" id="IPR005158">
    <property type="entry name" value="BTAD"/>
</dbReference>
<protein>
    <submittedName>
        <fullName evidence="3">AAA-like domain-containing protein</fullName>
    </submittedName>
</protein>
<dbReference type="GO" id="GO:0003677">
    <property type="term" value="F:DNA binding"/>
    <property type="evidence" value="ECO:0007669"/>
    <property type="project" value="InterPro"/>
</dbReference>
<evidence type="ECO:0000256" key="1">
    <source>
        <dbReference type="SAM" id="MobiDB-lite"/>
    </source>
</evidence>
<dbReference type="SUPFAM" id="SSF52540">
    <property type="entry name" value="P-loop containing nucleoside triphosphate hydrolases"/>
    <property type="match status" value="1"/>
</dbReference>
<dbReference type="SUPFAM" id="SSF46894">
    <property type="entry name" value="C-terminal effector domain of the bipartite response regulators"/>
    <property type="match status" value="1"/>
</dbReference>
<dbReference type="Pfam" id="PF14516">
    <property type="entry name" value="AAA_35"/>
    <property type="match status" value="1"/>
</dbReference>
<dbReference type="InterPro" id="IPR016032">
    <property type="entry name" value="Sig_transdc_resp-reg_C-effctor"/>
</dbReference>
<evidence type="ECO:0000259" key="2">
    <source>
        <dbReference type="SMART" id="SM01043"/>
    </source>
</evidence>
<proteinExistence type="predicted"/>
<sequence>MSKVSSGLKIKLLGELTLSIDGTSITGVTSERLQSLLAFLLLHRNTSQSRQQVAVQLWPEVSDTEAKANLRRRLHELKQKLPGGDRWLRVEKTTVQWVQDDNCWLDVAEFDAATEAVASLQTSLQTMTAADVKLLEQAAKLYQGDLLPSCYDDWIEPHRDQLRQQAITVLDTLIPQLAEHNQVRTALGYAQQLQRLDPLYEPAYCHLMRLHTQEGDRASALRVYHQCMTRLQDELGVPPSPTTCQIYEELLRLEDMPQPPSGDTMAVLSTSPSTSPPTTASVAFPADITVPGWERIGSDVPAAPSQVQPVESVRPPVAAQPAARAEDDDNRAIYIERPPLESLCHDTLLQPGALVRVKSPALMGKTLMMDRILAQLATESLRTVRISMEMADRKTHFSDLNRFLRWLCINISRLLAIPNHINDYWDEEGMGSKMSCSTYMEEYLLTVSDEPLVICLDDIDVLFSYPDIYEDFFGLLRSWYEQARTYTSPIWKQLRLAIVHATDVYIPLNINQSPFNVGVPIELPDFTDDQAQSFAAQHQVDHLDIAALIEMVGGHPYLLQQAFEHLKRHPEQDLATLLKGAPTDSGIYANHLRDCWLDIRDHLDLKTILKTMITTEQPVAVDAIMAHQLHSMGVIKLQGNLAQPRCQLYREYFKTHLDQLV</sequence>
<feature type="domain" description="Bacterial transcriptional activator" evidence="2">
    <location>
        <begin position="105"/>
        <end position="251"/>
    </location>
</feature>
<name>A0A928ZUY0_LEPEC</name>
<accession>A0A928ZUY0</accession>
<organism evidence="3 4">
    <name type="scientific">Leptolyngbya cf. ectocarpi LEGE 11479</name>
    <dbReference type="NCBI Taxonomy" id="1828722"/>
    <lineage>
        <taxon>Bacteria</taxon>
        <taxon>Bacillati</taxon>
        <taxon>Cyanobacteriota</taxon>
        <taxon>Cyanophyceae</taxon>
        <taxon>Leptolyngbyales</taxon>
        <taxon>Leptolyngbyaceae</taxon>
        <taxon>Leptolyngbya group</taxon>
        <taxon>Leptolyngbya</taxon>
    </lineage>
</organism>
<dbReference type="Proteomes" id="UP000615026">
    <property type="component" value="Unassembled WGS sequence"/>
</dbReference>